<protein>
    <submittedName>
        <fullName evidence="11">ABC transporter permease</fullName>
    </submittedName>
</protein>
<dbReference type="Gene3D" id="1.10.3720.10">
    <property type="entry name" value="MetI-like"/>
    <property type="match status" value="1"/>
</dbReference>
<dbReference type="GO" id="GO:0015419">
    <property type="term" value="F:ABC-type sulfate transporter activity"/>
    <property type="evidence" value="ECO:0007669"/>
    <property type="project" value="InterPro"/>
</dbReference>
<comment type="caution">
    <text evidence="11">The sequence shown here is derived from an EMBL/GenBank/DDBJ whole genome shotgun (WGS) entry which is preliminary data.</text>
</comment>
<evidence type="ECO:0000256" key="7">
    <source>
        <dbReference type="ARBA" id="ARBA00023136"/>
    </source>
</evidence>
<sequence length="280" mass="30244">MSDSQTTPPHKKNRRVKSDIPFFLGLFGFAGVYLVLILSLLVANASFIDAEAIREAFTSEATLGSLKLTFLTCTISAILSLFAAIPIAYSLSRFTFKGKTFVDTLFDIPIVLPPLVVGLSLLILFNRLPDPDNSLEKWLNQHGIAITFHVPAIILAQFTVAAAFAVRSMKNTFDQISSRTEDIALTLGCNRSQAFWKVTLPQAHKGIIAAGLLAWARALGEFGPILVFAGATRGRTEVLATSVFLEINIGNLAGAASISLVLITLAILTILTVRLAGDRR</sequence>
<dbReference type="SUPFAM" id="SSF161098">
    <property type="entry name" value="MetI-like"/>
    <property type="match status" value="1"/>
</dbReference>
<dbReference type="PROSITE" id="PS50928">
    <property type="entry name" value="ABC_TM1"/>
    <property type="match status" value="1"/>
</dbReference>
<keyword evidence="7 9" id="KW-0472">Membrane</keyword>
<dbReference type="InterPro" id="IPR035906">
    <property type="entry name" value="MetI-like_sf"/>
</dbReference>
<evidence type="ECO:0000313" key="11">
    <source>
        <dbReference type="EMBL" id="NWK54368.1"/>
    </source>
</evidence>
<evidence type="ECO:0000256" key="4">
    <source>
        <dbReference type="ARBA" id="ARBA00022692"/>
    </source>
</evidence>
<feature type="transmembrane region" description="Helical" evidence="9">
    <location>
        <begin position="20"/>
        <end position="48"/>
    </location>
</feature>
<dbReference type="PANTHER" id="PTHR30406">
    <property type="entry name" value="SULFATE TRANSPORT SYSTEM PERMEASE PROTEIN"/>
    <property type="match status" value="1"/>
</dbReference>
<comment type="subcellular location">
    <subcellularLocation>
        <location evidence="1 9">Cell membrane</location>
        <topology evidence="1 9">Multi-pass membrane protein</topology>
    </subcellularLocation>
</comment>
<dbReference type="AlphaFoldDB" id="A0A851G9I2"/>
<keyword evidence="3 9" id="KW-0813">Transport</keyword>
<evidence type="ECO:0000256" key="6">
    <source>
        <dbReference type="ARBA" id="ARBA00023032"/>
    </source>
</evidence>
<reference evidence="11 12" key="1">
    <citation type="submission" date="2020-07" db="EMBL/GenBank/DDBJ databases">
        <title>Roseicoccus Jingziensis gen. nov., sp. nov., isolated from coastal seawater.</title>
        <authorList>
            <person name="Feng X."/>
        </authorList>
    </citation>
    <scope>NUCLEOTIDE SEQUENCE [LARGE SCALE GENOMIC DNA]</scope>
    <source>
        <strain evidence="11 12">N1E253</strain>
    </source>
</reference>
<feature type="transmembrane region" description="Helical" evidence="9">
    <location>
        <begin position="68"/>
        <end position="89"/>
    </location>
</feature>
<feature type="transmembrane region" description="Helical" evidence="9">
    <location>
        <begin position="101"/>
        <end position="124"/>
    </location>
</feature>
<dbReference type="InterPro" id="IPR005667">
    <property type="entry name" value="Sulph_transpt2"/>
</dbReference>
<comment type="subunit">
    <text evidence="2">The complex is composed of two ATP-binding proteins (CysA), two transmembrane proteins (CysT and CysW) and a solute-binding protein (CysP).</text>
</comment>
<dbReference type="PANTHER" id="PTHR30406:SF8">
    <property type="entry name" value="SULFATE TRANSPORT SYSTEM PERMEASE PROTEIN CYST"/>
    <property type="match status" value="1"/>
</dbReference>
<comment type="function">
    <text evidence="8">Part of the ABC transporter complex CysAWTP (TC 3.A.1.6.1) involved in sulfate/thiosulfate import. Probably responsible for the translocation of the substrate across the membrane.</text>
</comment>
<dbReference type="Pfam" id="PF00528">
    <property type="entry name" value="BPD_transp_1"/>
    <property type="match status" value="1"/>
</dbReference>
<evidence type="ECO:0000259" key="10">
    <source>
        <dbReference type="PROSITE" id="PS50928"/>
    </source>
</evidence>
<evidence type="ECO:0000256" key="5">
    <source>
        <dbReference type="ARBA" id="ARBA00022989"/>
    </source>
</evidence>
<dbReference type="CDD" id="cd06261">
    <property type="entry name" value="TM_PBP2"/>
    <property type="match status" value="1"/>
</dbReference>
<keyword evidence="6" id="KW-0764">Sulfate transport</keyword>
<evidence type="ECO:0000256" key="3">
    <source>
        <dbReference type="ARBA" id="ARBA00022448"/>
    </source>
</evidence>
<feature type="transmembrane region" description="Helical" evidence="9">
    <location>
        <begin position="249"/>
        <end position="273"/>
    </location>
</feature>
<dbReference type="InterPro" id="IPR000515">
    <property type="entry name" value="MetI-like"/>
</dbReference>
<dbReference type="Proteomes" id="UP000557872">
    <property type="component" value="Unassembled WGS sequence"/>
</dbReference>
<keyword evidence="4 9" id="KW-0812">Transmembrane</keyword>
<feature type="domain" description="ABC transmembrane type-1" evidence="10">
    <location>
        <begin position="66"/>
        <end position="271"/>
    </location>
</feature>
<evidence type="ECO:0000256" key="8">
    <source>
        <dbReference type="ARBA" id="ARBA00025323"/>
    </source>
</evidence>
<evidence type="ECO:0000313" key="12">
    <source>
        <dbReference type="Proteomes" id="UP000557872"/>
    </source>
</evidence>
<evidence type="ECO:0000256" key="1">
    <source>
        <dbReference type="ARBA" id="ARBA00004651"/>
    </source>
</evidence>
<dbReference type="GO" id="GO:0005886">
    <property type="term" value="C:plasma membrane"/>
    <property type="evidence" value="ECO:0007669"/>
    <property type="project" value="UniProtKB-SubCell"/>
</dbReference>
<proteinExistence type="inferred from homology"/>
<dbReference type="RefSeq" id="WP_178930903.1">
    <property type="nucleotide sequence ID" value="NZ_JACBAZ010000001.1"/>
</dbReference>
<keyword evidence="5 9" id="KW-1133">Transmembrane helix</keyword>
<comment type="similarity">
    <text evidence="9">Belongs to the binding-protein-dependent transport system permease family.</text>
</comment>
<evidence type="ECO:0000256" key="9">
    <source>
        <dbReference type="RuleBase" id="RU363032"/>
    </source>
</evidence>
<gene>
    <name evidence="11" type="ORF">HW115_02005</name>
</gene>
<organism evidence="11 12">
    <name type="scientific">Oceaniferula marina</name>
    <dbReference type="NCBI Taxonomy" id="2748318"/>
    <lineage>
        <taxon>Bacteria</taxon>
        <taxon>Pseudomonadati</taxon>
        <taxon>Verrucomicrobiota</taxon>
        <taxon>Verrucomicrobiia</taxon>
        <taxon>Verrucomicrobiales</taxon>
        <taxon>Verrucomicrobiaceae</taxon>
        <taxon>Oceaniferula</taxon>
    </lineage>
</organism>
<dbReference type="EMBL" id="JACBAZ010000001">
    <property type="protein sequence ID" value="NWK54368.1"/>
    <property type="molecule type" value="Genomic_DNA"/>
</dbReference>
<feature type="transmembrane region" description="Helical" evidence="9">
    <location>
        <begin position="207"/>
        <end position="229"/>
    </location>
</feature>
<feature type="transmembrane region" description="Helical" evidence="9">
    <location>
        <begin position="144"/>
        <end position="166"/>
    </location>
</feature>
<name>A0A851G9I2_9BACT</name>
<accession>A0A851G9I2</accession>
<evidence type="ECO:0000256" key="2">
    <source>
        <dbReference type="ARBA" id="ARBA00011779"/>
    </source>
</evidence>
<keyword evidence="12" id="KW-1185">Reference proteome</keyword>